<dbReference type="EMBL" id="CAJHJT010000056">
    <property type="protein sequence ID" value="CAD7015193.1"/>
    <property type="molecule type" value="Genomic_DNA"/>
</dbReference>
<dbReference type="Proteomes" id="UP000606786">
    <property type="component" value="Unassembled WGS sequence"/>
</dbReference>
<reference evidence="1" key="1">
    <citation type="submission" date="2020-11" db="EMBL/GenBank/DDBJ databases">
        <authorList>
            <person name="Whitehead M."/>
        </authorList>
    </citation>
    <scope>NUCLEOTIDE SEQUENCE</scope>
    <source>
        <strain evidence="1">EGII</strain>
    </source>
</reference>
<accession>A0A811VM52</accession>
<protein>
    <submittedName>
        <fullName evidence="1">(Mediterranean fruit fly) hypothetical protein</fullName>
    </submittedName>
</protein>
<sequence length="127" mass="14746">MSQKNVYTEGRKRVDVLERSGRPSTLTDVQHVNEIKELVPQIVGSLLETLQIWLEYQDVTIWHASIIGKIVGMSAWHRRGTILKATKSMWENKIKFLILQTNSPYFLPTVENVFFLPCSVYMYMSIN</sequence>
<dbReference type="AlphaFoldDB" id="A0A811VM52"/>
<name>A0A811VM52_CERCA</name>
<proteinExistence type="predicted"/>
<organism evidence="1 2">
    <name type="scientific">Ceratitis capitata</name>
    <name type="common">Mediterranean fruit fly</name>
    <name type="synonym">Tephritis capitata</name>
    <dbReference type="NCBI Taxonomy" id="7213"/>
    <lineage>
        <taxon>Eukaryota</taxon>
        <taxon>Metazoa</taxon>
        <taxon>Ecdysozoa</taxon>
        <taxon>Arthropoda</taxon>
        <taxon>Hexapoda</taxon>
        <taxon>Insecta</taxon>
        <taxon>Pterygota</taxon>
        <taxon>Neoptera</taxon>
        <taxon>Endopterygota</taxon>
        <taxon>Diptera</taxon>
        <taxon>Brachycera</taxon>
        <taxon>Muscomorpha</taxon>
        <taxon>Tephritoidea</taxon>
        <taxon>Tephritidae</taxon>
        <taxon>Ceratitis</taxon>
        <taxon>Ceratitis</taxon>
    </lineage>
</organism>
<gene>
    <name evidence="1" type="ORF">CCAP1982_LOCUS23144</name>
</gene>
<evidence type="ECO:0000313" key="1">
    <source>
        <dbReference type="EMBL" id="CAD7015193.1"/>
    </source>
</evidence>
<comment type="caution">
    <text evidence="1">The sequence shown here is derived from an EMBL/GenBank/DDBJ whole genome shotgun (WGS) entry which is preliminary data.</text>
</comment>
<evidence type="ECO:0000313" key="2">
    <source>
        <dbReference type="Proteomes" id="UP000606786"/>
    </source>
</evidence>
<keyword evidence="2" id="KW-1185">Reference proteome</keyword>